<sequence length="210" mass="24224">MASVCILDDFLHDKHGDTTLPLCVAHRIRKPELAAVCHRWRDIIVNTPLLWTFIELSPDWTIMSLLKAHVERSQECPLVIVCHGARWTSRDGPYDYNASLDIMVPTVHRWRSLTLADHYDGNRILADRLHDGRTVFPLLTHVFITCYDKWYRPDFLHPDYVPALKHLEAPITHFTPMHPPFSPALEEITIRELHGSTHGCSIPNPDPTHH</sequence>
<reference evidence="1 2" key="1">
    <citation type="submission" date="2014-04" db="EMBL/GenBank/DDBJ databases">
        <authorList>
            <consortium name="DOE Joint Genome Institute"/>
            <person name="Kuo A."/>
            <person name="Kohler A."/>
            <person name="Nagy L.G."/>
            <person name="Floudas D."/>
            <person name="Copeland A."/>
            <person name="Barry K.W."/>
            <person name="Cichocki N."/>
            <person name="Veneault-Fourrey C."/>
            <person name="LaButti K."/>
            <person name="Lindquist E.A."/>
            <person name="Lipzen A."/>
            <person name="Lundell T."/>
            <person name="Morin E."/>
            <person name="Murat C."/>
            <person name="Sun H."/>
            <person name="Tunlid A."/>
            <person name="Henrissat B."/>
            <person name="Grigoriev I.V."/>
            <person name="Hibbett D.S."/>
            <person name="Martin F."/>
            <person name="Nordberg H.P."/>
            <person name="Cantor M.N."/>
            <person name="Hua S.X."/>
        </authorList>
    </citation>
    <scope>NUCLEOTIDE SEQUENCE [LARGE SCALE GENOMIC DNA]</scope>
    <source>
        <strain evidence="1 2">Foug A</strain>
    </source>
</reference>
<gene>
    <name evidence="1" type="ORF">SCLCIDRAFT_32559</name>
</gene>
<dbReference type="InParanoid" id="A0A0C3CVF4"/>
<keyword evidence="2" id="KW-1185">Reference proteome</keyword>
<evidence type="ECO:0000313" key="2">
    <source>
        <dbReference type="Proteomes" id="UP000053989"/>
    </source>
</evidence>
<dbReference type="STRING" id="1036808.A0A0C3CVF4"/>
<evidence type="ECO:0000313" key="1">
    <source>
        <dbReference type="EMBL" id="KIM52550.1"/>
    </source>
</evidence>
<accession>A0A0C3CVF4</accession>
<dbReference type="EMBL" id="KN822207">
    <property type="protein sequence ID" value="KIM52550.1"/>
    <property type="molecule type" value="Genomic_DNA"/>
</dbReference>
<dbReference type="OrthoDB" id="2682571at2759"/>
<name>A0A0C3CVF4_9AGAM</name>
<dbReference type="AlphaFoldDB" id="A0A0C3CVF4"/>
<proteinExistence type="predicted"/>
<dbReference type="Proteomes" id="UP000053989">
    <property type="component" value="Unassembled WGS sequence"/>
</dbReference>
<dbReference type="HOGENOM" id="CLU_1124362_0_0_1"/>
<organism evidence="1 2">
    <name type="scientific">Scleroderma citrinum Foug A</name>
    <dbReference type="NCBI Taxonomy" id="1036808"/>
    <lineage>
        <taxon>Eukaryota</taxon>
        <taxon>Fungi</taxon>
        <taxon>Dikarya</taxon>
        <taxon>Basidiomycota</taxon>
        <taxon>Agaricomycotina</taxon>
        <taxon>Agaricomycetes</taxon>
        <taxon>Agaricomycetidae</taxon>
        <taxon>Boletales</taxon>
        <taxon>Sclerodermatineae</taxon>
        <taxon>Sclerodermataceae</taxon>
        <taxon>Scleroderma</taxon>
    </lineage>
</organism>
<reference evidence="2" key="2">
    <citation type="submission" date="2015-01" db="EMBL/GenBank/DDBJ databases">
        <title>Evolutionary Origins and Diversification of the Mycorrhizal Mutualists.</title>
        <authorList>
            <consortium name="DOE Joint Genome Institute"/>
            <consortium name="Mycorrhizal Genomics Consortium"/>
            <person name="Kohler A."/>
            <person name="Kuo A."/>
            <person name="Nagy L.G."/>
            <person name="Floudas D."/>
            <person name="Copeland A."/>
            <person name="Barry K.W."/>
            <person name="Cichocki N."/>
            <person name="Veneault-Fourrey C."/>
            <person name="LaButti K."/>
            <person name="Lindquist E.A."/>
            <person name="Lipzen A."/>
            <person name="Lundell T."/>
            <person name="Morin E."/>
            <person name="Murat C."/>
            <person name="Riley R."/>
            <person name="Ohm R."/>
            <person name="Sun H."/>
            <person name="Tunlid A."/>
            <person name="Henrissat B."/>
            <person name="Grigoriev I.V."/>
            <person name="Hibbett D.S."/>
            <person name="Martin F."/>
        </authorList>
    </citation>
    <scope>NUCLEOTIDE SEQUENCE [LARGE SCALE GENOMIC DNA]</scope>
    <source>
        <strain evidence="2">Foug A</strain>
    </source>
</reference>
<protein>
    <submittedName>
        <fullName evidence="1">Uncharacterized protein</fullName>
    </submittedName>
</protein>